<protein>
    <submittedName>
        <fullName evidence="1">Uncharacterized protein</fullName>
    </submittedName>
</protein>
<sequence length="60" mass="6760">MDKLDIDEAFALGTSQDGWMATRMALLAPKCCWDPRTLLMPFYGNWCSATQTPDFVVDDV</sequence>
<dbReference type="EMBL" id="MU856236">
    <property type="protein sequence ID" value="KAK3897198.1"/>
    <property type="molecule type" value="Genomic_DNA"/>
</dbReference>
<gene>
    <name evidence="1" type="ORF">C8A05DRAFT_39253</name>
</gene>
<evidence type="ECO:0000313" key="1">
    <source>
        <dbReference type="EMBL" id="KAK3897198.1"/>
    </source>
</evidence>
<accession>A0AAN6RP19</accession>
<name>A0AAN6RP19_9PEZI</name>
<dbReference type="Proteomes" id="UP001303889">
    <property type="component" value="Unassembled WGS sequence"/>
</dbReference>
<evidence type="ECO:0000313" key="2">
    <source>
        <dbReference type="Proteomes" id="UP001303889"/>
    </source>
</evidence>
<organism evidence="1 2">
    <name type="scientific">Staphylotrichum tortipilum</name>
    <dbReference type="NCBI Taxonomy" id="2831512"/>
    <lineage>
        <taxon>Eukaryota</taxon>
        <taxon>Fungi</taxon>
        <taxon>Dikarya</taxon>
        <taxon>Ascomycota</taxon>
        <taxon>Pezizomycotina</taxon>
        <taxon>Sordariomycetes</taxon>
        <taxon>Sordariomycetidae</taxon>
        <taxon>Sordariales</taxon>
        <taxon>Chaetomiaceae</taxon>
        <taxon>Staphylotrichum</taxon>
    </lineage>
</organism>
<keyword evidence="2" id="KW-1185">Reference proteome</keyword>
<proteinExistence type="predicted"/>
<dbReference type="AlphaFoldDB" id="A0AAN6RP19"/>
<reference evidence="1" key="2">
    <citation type="submission" date="2023-05" db="EMBL/GenBank/DDBJ databases">
        <authorList>
            <consortium name="Lawrence Berkeley National Laboratory"/>
            <person name="Steindorff A."/>
            <person name="Hensen N."/>
            <person name="Bonometti L."/>
            <person name="Westerberg I."/>
            <person name="Brannstrom I.O."/>
            <person name="Guillou S."/>
            <person name="Cros-Aarteil S."/>
            <person name="Calhoun S."/>
            <person name="Haridas S."/>
            <person name="Kuo A."/>
            <person name="Mondo S."/>
            <person name="Pangilinan J."/>
            <person name="Riley R."/>
            <person name="Labutti K."/>
            <person name="Andreopoulos B."/>
            <person name="Lipzen A."/>
            <person name="Chen C."/>
            <person name="Yanf M."/>
            <person name="Daum C."/>
            <person name="Ng V."/>
            <person name="Clum A."/>
            <person name="Ohm R."/>
            <person name="Martin F."/>
            <person name="Silar P."/>
            <person name="Natvig D."/>
            <person name="Lalanne C."/>
            <person name="Gautier V."/>
            <person name="Ament-Velasquez S.L."/>
            <person name="Kruys A."/>
            <person name="Hutchinson M.I."/>
            <person name="Powell A.J."/>
            <person name="Barry K."/>
            <person name="Miller A.N."/>
            <person name="Grigoriev I.V."/>
            <person name="Debuchy R."/>
            <person name="Gladieux P."/>
            <person name="Thoren M.H."/>
            <person name="Johannesson H."/>
        </authorList>
    </citation>
    <scope>NUCLEOTIDE SEQUENCE</scope>
    <source>
        <strain evidence="1">CBS 103.79</strain>
    </source>
</reference>
<reference evidence="1" key="1">
    <citation type="journal article" date="2023" name="Mol. Phylogenet. Evol.">
        <title>Genome-scale phylogeny and comparative genomics of the fungal order Sordariales.</title>
        <authorList>
            <person name="Hensen N."/>
            <person name="Bonometti L."/>
            <person name="Westerberg I."/>
            <person name="Brannstrom I.O."/>
            <person name="Guillou S."/>
            <person name="Cros-Aarteil S."/>
            <person name="Calhoun S."/>
            <person name="Haridas S."/>
            <person name="Kuo A."/>
            <person name="Mondo S."/>
            <person name="Pangilinan J."/>
            <person name="Riley R."/>
            <person name="LaButti K."/>
            <person name="Andreopoulos B."/>
            <person name="Lipzen A."/>
            <person name="Chen C."/>
            <person name="Yan M."/>
            <person name="Daum C."/>
            <person name="Ng V."/>
            <person name="Clum A."/>
            <person name="Steindorff A."/>
            <person name="Ohm R.A."/>
            <person name="Martin F."/>
            <person name="Silar P."/>
            <person name="Natvig D.O."/>
            <person name="Lalanne C."/>
            <person name="Gautier V."/>
            <person name="Ament-Velasquez S.L."/>
            <person name="Kruys A."/>
            <person name="Hutchinson M.I."/>
            <person name="Powell A.J."/>
            <person name="Barry K."/>
            <person name="Miller A.N."/>
            <person name="Grigoriev I.V."/>
            <person name="Debuchy R."/>
            <person name="Gladieux P."/>
            <person name="Hiltunen Thoren M."/>
            <person name="Johannesson H."/>
        </authorList>
    </citation>
    <scope>NUCLEOTIDE SEQUENCE</scope>
    <source>
        <strain evidence="1">CBS 103.79</strain>
    </source>
</reference>
<comment type="caution">
    <text evidence="1">The sequence shown here is derived from an EMBL/GenBank/DDBJ whole genome shotgun (WGS) entry which is preliminary data.</text>
</comment>